<dbReference type="AlphaFoldDB" id="A0A8J5WWQ8"/>
<evidence type="ECO:0000313" key="7">
    <source>
        <dbReference type="Proteomes" id="UP000729402"/>
    </source>
</evidence>
<keyword evidence="7" id="KW-1185">Reference proteome</keyword>
<dbReference type="GO" id="GO:0006357">
    <property type="term" value="P:regulation of transcription by RNA polymerase II"/>
    <property type="evidence" value="ECO:0007669"/>
    <property type="project" value="InterPro"/>
</dbReference>
<name>A0A8J5WWQ8_ZIZPA</name>
<reference evidence="6" key="1">
    <citation type="journal article" date="2021" name="bioRxiv">
        <title>Whole Genome Assembly and Annotation of Northern Wild Rice, Zizania palustris L., Supports a Whole Genome Duplication in the Zizania Genus.</title>
        <authorList>
            <person name="Haas M."/>
            <person name="Kono T."/>
            <person name="Macchietto M."/>
            <person name="Millas R."/>
            <person name="McGilp L."/>
            <person name="Shao M."/>
            <person name="Duquette J."/>
            <person name="Hirsch C.N."/>
            <person name="Kimball J."/>
        </authorList>
    </citation>
    <scope>NUCLEOTIDE SEQUENCE</scope>
    <source>
        <tissue evidence="6">Fresh leaf tissue</tissue>
    </source>
</reference>
<dbReference type="GO" id="GO:0003677">
    <property type="term" value="F:DNA binding"/>
    <property type="evidence" value="ECO:0007669"/>
    <property type="project" value="InterPro"/>
</dbReference>
<evidence type="ECO:0000256" key="2">
    <source>
        <dbReference type="ARBA" id="ARBA00023163"/>
    </source>
</evidence>
<evidence type="ECO:0000256" key="3">
    <source>
        <dbReference type="ARBA" id="ARBA00023242"/>
    </source>
</evidence>
<keyword evidence="1" id="KW-0805">Transcription regulation</keyword>
<dbReference type="PANTHER" id="PTHR15348:SF0">
    <property type="entry name" value="PROTEIN DEAD RINGER"/>
    <property type="match status" value="1"/>
</dbReference>
<feature type="domain" description="ARID" evidence="5">
    <location>
        <begin position="259"/>
        <end position="325"/>
    </location>
</feature>
<evidence type="ECO:0000313" key="6">
    <source>
        <dbReference type="EMBL" id="KAG8094728.1"/>
    </source>
</evidence>
<accession>A0A8J5WWQ8</accession>
<organism evidence="6 7">
    <name type="scientific">Zizania palustris</name>
    <name type="common">Northern wild rice</name>
    <dbReference type="NCBI Taxonomy" id="103762"/>
    <lineage>
        <taxon>Eukaryota</taxon>
        <taxon>Viridiplantae</taxon>
        <taxon>Streptophyta</taxon>
        <taxon>Embryophyta</taxon>
        <taxon>Tracheophyta</taxon>
        <taxon>Spermatophyta</taxon>
        <taxon>Magnoliopsida</taxon>
        <taxon>Liliopsida</taxon>
        <taxon>Poales</taxon>
        <taxon>Poaceae</taxon>
        <taxon>BOP clade</taxon>
        <taxon>Oryzoideae</taxon>
        <taxon>Oryzeae</taxon>
        <taxon>Zizaniinae</taxon>
        <taxon>Zizania</taxon>
    </lineage>
</organism>
<dbReference type="PROSITE" id="PS51011">
    <property type="entry name" value="ARID"/>
    <property type="match status" value="1"/>
</dbReference>
<dbReference type="EMBL" id="JAAALK010000080">
    <property type="protein sequence ID" value="KAG8094728.1"/>
    <property type="molecule type" value="Genomic_DNA"/>
</dbReference>
<dbReference type="Proteomes" id="UP000729402">
    <property type="component" value="Unassembled WGS sequence"/>
</dbReference>
<evidence type="ECO:0000256" key="4">
    <source>
        <dbReference type="SAM" id="MobiDB-lite"/>
    </source>
</evidence>
<feature type="region of interest" description="Disordered" evidence="4">
    <location>
        <begin position="110"/>
        <end position="219"/>
    </location>
</feature>
<proteinExistence type="predicted"/>
<dbReference type="GO" id="GO:0005634">
    <property type="term" value="C:nucleus"/>
    <property type="evidence" value="ECO:0007669"/>
    <property type="project" value="TreeGrafter"/>
</dbReference>
<dbReference type="PANTHER" id="PTHR15348">
    <property type="entry name" value="AT-RICH INTERACTIVE DOMAIN-CONTAINING PROTEIN ARID DOMAIN- CONTAINING PROTEIN DEAD RINGER PROTEIN B-CELL REGULATOR OF IGH TRANSCRIPTION BRIGHT"/>
    <property type="match status" value="1"/>
</dbReference>
<dbReference type="InterPro" id="IPR045147">
    <property type="entry name" value="ARI3A/B/C"/>
</dbReference>
<protein>
    <recommendedName>
        <fullName evidence="5">ARID domain-containing protein</fullName>
    </recommendedName>
</protein>
<keyword evidence="2" id="KW-0804">Transcription</keyword>
<reference evidence="6" key="2">
    <citation type="submission" date="2021-02" db="EMBL/GenBank/DDBJ databases">
        <authorList>
            <person name="Kimball J.A."/>
            <person name="Haas M.W."/>
            <person name="Macchietto M."/>
            <person name="Kono T."/>
            <person name="Duquette J."/>
            <person name="Shao M."/>
        </authorList>
    </citation>
    <scope>NUCLEOTIDE SEQUENCE</scope>
    <source>
        <tissue evidence="6">Fresh leaf tissue</tissue>
    </source>
</reference>
<dbReference type="CDD" id="cd16100">
    <property type="entry name" value="ARID"/>
    <property type="match status" value="1"/>
</dbReference>
<dbReference type="Pfam" id="PF01388">
    <property type="entry name" value="ARID"/>
    <property type="match status" value="1"/>
</dbReference>
<gene>
    <name evidence="6" type="ORF">GUJ93_ZPchr0012g18774</name>
</gene>
<dbReference type="InterPro" id="IPR001606">
    <property type="entry name" value="ARID_dom"/>
</dbReference>
<evidence type="ECO:0000259" key="5">
    <source>
        <dbReference type="PROSITE" id="PS51011"/>
    </source>
</evidence>
<feature type="compositionally biased region" description="Basic and acidic residues" evidence="4">
    <location>
        <begin position="183"/>
        <end position="209"/>
    </location>
</feature>
<comment type="caution">
    <text evidence="6">The sequence shown here is derived from an EMBL/GenBank/DDBJ whole genome shotgun (WGS) entry which is preliminary data.</text>
</comment>
<sequence length="325" mass="34525">MEVLHVLSCFSGGRPVLGGAPREVEGEAARGGLRRAGEAACPICLRRPVGDGAEFGDSAEPHPASGFEGFMKMDKEMQQVECGDEPSPHVEGDSQPGADVAVLDEAKALEEEKSVEGEGSMDDDADNVNSAKDAAKPKGVDAEEETGSQLGGAAVDPANKANGISVTSKGKKDAGENEVAEMEVEKLENGDGHAKVTDSEKGSVPKVEGDSDGDNNDVNGEKQLLLASAGEDEDPVLSKLASSSFMFDYNCGGDDSGTEEEQAAFMKELERFYREKLMEFKPPKFYGEGLNCLKLWRQVTGLGGYDQVLILIPIIDNIWSILSSF</sequence>
<dbReference type="OrthoDB" id="786783at2759"/>
<keyword evidence="3" id="KW-0539">Nucleus</keyword>
<evidence type="ECO:0000256" key="1">
    <source>
        <dbReference type="ARBA" id="ARBA00023015"/>
    </source>
</evidence>